<dbReference type="RefSeq" id="XP_037870798.1">
    <property type="nucleotide sequence ID" value="XM_038014870.2"/>
</dbReference>
<feature type="region of interest" description="Disordered" evidence="1">
    <location>
        <begin position="886"/>
        <end position="922"/>
    </location>
</feature>
<dbReference type="EnsemblMetazoa" id="XM_038014869.1">
    <property type="protein sequence ID" value="XP_037870797.1"/>
    <property type="gene ID" value="LOC101735330"/>
</dbReference>
<sequence>MEIHNKVFKSNITRTACIPKNNLYELINTSPVAPLVIETKELETCDFKPKTDKFYLSKKKSKQKVKTVRDIRNLFEIDMYNLFSVEVEKQAATLLRKIKSGLANDECTRKLAKSILKSDTPISRSAWQMLSTINPDGHKNPKQYVLLDNKHVLVNGSKGGEQKIIDQINEKISIKKTTVAMKKNHRKKGLLQNSLIVKFKPGPLQKKKYLDDSHQKYNVGNTELVNLPKLGLSVSPAYGVTLDSNVTNFLNNLRDKDGTLTQNWAEFAVTALGTLKDCNPIQNDDRAVTFNIDYRLNQRRILMRRDVINKTDVFPAENKKTESQISLDDQSCAVSVAAEVRSIMDKILNSVEISIEQDTFFTGADEPREVIYDDSTNLAKGKNKKRYCELDRLDVTVIRLPEKKIHEKQICNKSHCSLGCICKSLECSYNLKNHCGLIECMFECKCDFSDYRTTECLPNDCQELIPGLINFNNEINLKLAKEEKKFKQTVVMAGEKSIVLKARKRNCKITKKYAEYHANMKRFKRDPEAGPEIIVVAHKLNCTNIEPWCMVHNLYKCFCKGRFTTNLQCLDGDEKFVNKSFPSKSEALNNDQSLKQLIKIDDIDKIHTNYLKNKKRDEQPEILDSFELNELSTCARINPYQGRNHDENYYKEVQGKIINMEKNDRQLAKRMIKLQNISENKEHDDCSVIEPEDKNIKFEIIDDNYENDLGELKDINEVNSSEPLNLVEIINNLWNKNKGPNYIRSAKYKKNLVRWFESSYKLYKNKVKEGFKICLEAPRIGKLALHPWEFILSRYRERKNFFMVSKTEPFRIFLSVNLKNPFFNDCINIDKIRFVDLQKYPLTIKNLLTNATDLEENYCILYGFSDWWELIGTVSKIRSKGEKTIDNQTSSLKSPKPRFSSGDETSNFAKSDEDSDTWSYLVPDDDEDTDQMVLSNEPGALISEPKSSLKQSMSESTTSSTITINANQENVPSKNCSTFNKNKEGCSKWFMMTVENDFSEIRFNNGGFFVTYDKIVKAINVARISGKAVRLSSQKCAPKNSGPQYGLYAIPDSNEYCVFIGPYEPNESLGIQTIKTILHLRKQNKTRGIWITTDKIDNHKLIHNPMSFIPNLKDGCSEMLPLQNYSSSHSTEPIDIKKTGRIKVTVLDKKTLSDTELSPEKNTKKLPTINIKRTNDFYHIGSNGNIKTVTNWNPHLLVDNNKPTASSVSSESSIENNDSSNNTPISQKSDSHPKTLSSTVPAFKFPQRGMFVLKPEQINNKLLLSNTLSKVLNKNPEVYEEIKNIKDDIKPLDINMSEDVLIISDDDDDDGDSKSLINDPENDCEKITEVWIQCSNVLNFGWIKGTRNSENLISLQFPGFYPTSYYQESEVFTKINGVLCGIIQVPKNFVFEWQVLESENELDSEPLEISNFKSTKNIIRKSIKNKFEVIKSQELLGESSNNSQITLNDFSSSANLNTSKEMSDFINDLEIKSQMLENEGTTMWNATMMKKEEILSSLTDTNLTESLTEKLKVIKSMAEDE</sequence>
<evidence type="ECO:0000313" key="4">
    <source>
        <dbReference type="Proteomes" id="UP000005204"/>
    </source>
</evidence>
<evidence type="ECO:0000313" key="3">
    <source>
        <dbReference type="EnsemblMetazoa" id="XP_037870797.1"/>
    </source>
</evidence>
<feature type="region of interest" description="Disordered" evidence="1">
    <location>
        <begin position="1200"/>
        <end position="1239"/>
    </location>
</feature>
<dbReference type="EnsemblMetazoa" id="XM_038014868.1">
    <property type="protein sequence ID" value="XP_037870796.1"/>
    <property type="gene ID" value="LOC101735330"/>
</dbReference>
<dbReference type="EnsemblMetazoa" id="XM_038014870.1">
    <property type="protein sequence ID" value="XP_037870798.1"/>
    <property type="gene ID" value="LOC101735330"/>
</dbReference>
<dbReference type="RefSeq" id="XP_037870797.1">
    <property type="nucleotide sequence ID" value="XM_038014869.2"/>
</dbReference>
<dbReference type="Proteomes" id="UP000005204">
    <property type="component" value="Unassembled WGS sequence"/>
</dbReference>
<feature type="compositionally biased region" description="Polar residues" evidence="1">
    <location>
        <begin position="1223"/>
        <end position="1239"/>
    </location>
</feature>
<feature type="domain" description="MGA conserved" evidence="2">
    <location>
        <begin position="407"/>
        <end position="449"/>
    </location>
</feature>
<name>A0A8R2R0T1_BOMMO</name>
<dbReference type="RefSeq" id="XP_037870796.1">
    <property type="nucleotide sequence ID" value="XM_038014868.2"/>
</dbReference>
<proteinExistence type="predicted"/>
<dbReference type="CTD" id="654231"/>
<evidence type="ECO:0000256" key="1">
    <source>
        <dbReference type="SAM" id="MobiDB-lite"/>
    </source>
</evidence>
<dbReference type="Pfam" id="PF16059">
    <property type="entry name" value="MGA_dom"/>
    <property type="match status" value="1"/>
</dbReference>
<reference evidence="3" key="2">
    <citation type="submission" date="2022-06" db="UniProtKB">
        <authorList>
            <consortium name="EnsemblMetazoa"/>
        </authorList>
    </citation>
    <scope>IDENTIFICATION</scope>
    <source>
        <strain evidence="3">p50T (Dazao)</strain>
    </source>
</reference>
<dbReference type="GeneID" id="101735330"/>
<protein>
    <recommendedName>
        <fullName evidence="2">MGA conserved domain-containing protein</fullName>
    </recommendedName>
</protein>
<keyword evidence="4" id="KW-1185">Reference proteome</keyword>
<feature type="compositionally biased region" description="Low complexity" evidence="1">
    <location>
        <begin position="1206"/>
        <end position="1222"/>
    </location>
</feature>
<evidence type="ECO:0000259" key="2">
    <source>
        <dbReference type="Pfam" id="PF16059"/>
    </source>
</evidence>
<organism evidence="3 4">
    <name type="scientific">Bombyx mori</name>
    <name type="common">Silk moth</name>
    <dbReference type="NCBI Taxonomy" id="7091"/>
    <lineage>
        <taxon>Eukaryota</taxon>
        <taxon>Metazoa</taxon>
        <taxon>Ecdysozoa</taxon>
        <taxon>Arthropoda</taxon>
        <taxon>Hexapoda</taxon>
        <taxon>Insecta</taxon>
        <taxon>Pterygota</taxon>
        <taxon>Neoptera</taxon>
        <taxon>Endopterygota</taxon>
        <taxon>Lepidoptera</taxon>
        <taxon>Glossata</taxon>
        <taxon>Ditrysia</taxon>
        <taxon>Bombycoidea</taxon>
        <taxon>Bombycidae</taxon>
        <taxon>Bombycinae</taxon>
        <taxon>Bombyx</taxon>
    </lineage>
</organism>
<reference evidence="4" key="1">
    <citation type="journal article" date="2008" name="Insect Biochem. Mol. Biol.">
        <title>The genome of a lepidopteran model insect, the silkworm Bombyx mori.</title>
        <authorList>
            <consortium name="International Silkworm Genome Consortium"/>
        </authorList>
    </citation>
    <scope>NUCLEOTIDE SEQUENCE [LARGE SCALE GENOMIC DNA]</scope>
    <source>
        <strain evidence="4">p50T</strain>
    </source>
</reference>
<accession>A0A8R2R0T1</accession>
<dbReference type="InterPro" id="IPR032060">
    <property type="entry name" value="MGA_dom"/>
</dbReference>